<dbReference type="EMBL" id="CAXIEN010000416">
    <property type="protein sequence ID" value="CAL1297150.1"/>
    <property type="molecule type" value="Genomic_DNA"/>
</dbReference>
<sequence length="108" mass="12505">MKCRDFKDQPFLLQTSFNDPNSREEMGANMEAAALLGERCGCCGWTFYNPRHSFGPVRNKSYACDLCPKQFKKIVILYVIIEYKRERSPLFETLVEKSSLQKETSPNI</sequence>
<organism evidence="1 2">
    <name type="scientific">Larinioides sclopetarius</name>
    <dbReference type="NCBI Taxonomy" id="280406"/>
    <lineage>
        <taxon>Eukaryota</taxon>
        <taxon>Metazoa</taxon>
        <taxon>Ecdysozoa</taxon>
        <taxon>Arthropoda</taxon>
        <taxon>Chelicerata</taxon>
        <taxon>Arachnida</taxon>
        <taxon>Araneae</taxon>
        <taxon>Araneomorphae</taxon>
        <taxon>Entelegynae</taxon>
        <taxon>Araneoidea</taxon>
        <taxon>Araneidae</taxon>
        <taxon>Larinioides</taxon>
    </lineage>
</organism>
<proteinExistence type="predicted"/>
<evidence type="ECO:0000313" key="1">
    <source>
        <dbReference type="EMBL" id="CAL1297150.1"/>
    </source>
</evidence>
<protein>
    <submittedName>
        <fullName evidence="1">Uncharacterized protein</fullName>
    </submittedName>
</protein>
<comment type="caution">
    <text evidence="1">The sequence shown here is derived from an EMBL/GenBank/DDBJ whole genome shotgun (WGS) entry which is preliminary data.</text>
</comment>
<accession>A0AAV2BN62</accession>
<evidence type="ECO:0000313" key="2">
    <source>
        <dbReference type="Proteomes" id="UP001497382"/>
    </source>
</evidence>
<keyword evidence="2" id="KW-1185">Reference proteome</keyword>
<gene>
    <name evidence="1" type="ORF">LARSCL_LOCUS20131</name>
</gene>
<dbReference type="AlphaFoldDB" id="A0AAV2BN62"/>
<reference evidence="1 2" key="1">
    <citation type="submission" date="2024-04" db="EMBL/GenBank/DDBJ databases">
        <authorList>
            <person name="Rising A."/>
            <person name="Reimegard J."/>
            <person name="Sonavane S."/>
            <person name="Akerstrom W."/>
            <person name="Nylinder S."/>
            <person name="Hedman E."/>
            <person name="Kallberg Y."/>
        </authorList>
    </citation>
    <scope>NUCLEOTIDE SEQUENCE [LARGE SCALE GENOMIC DNA]</scope>
</reference>
<dbReference type="Proteomes" id="UP001497382">
    <property type="component" value="Unassembled WGS sequence"/>
</dbReference>
<name>A0AAV2BN62_9ARAC</name>